<dbReference type="EMBL" id="KF120839">
    <property type="protein sequence ID" value="AIA88118.1"/>
    <property type="molecule type" value="Genomic_DNA"/>
</dbReference>
<dbReference type="InterPro" id="IPR012289">
    <property type="entry name" value="Lytic_TGlycosylase_superhlx_L"/>
</dbReference>
<dbReference type="GO" id="GO:0042597">
    <property type="term" value="C:periplasmic space"/>
    <property type="evidence" value="ECO:0007669"/>
    <property type="project" value="InterPro"/>
</dbReference>
<dbReference type="GO" id="GO:0000270">
    <property type="term" value="P:peptidoglycan metabolic process"/>
    <property type="evidence" value="ECO:0007669"/>
    <property type="project" value="InterPro"/>
</dbReference>
<dbReference type="InterPro" id="IPR000189">
    <property type="entry name" value="Transglyc_AS"/>
</dbReference>
<dbReference type="InterPro" id="IPR037061">
    <property type="entry name" value="Lytic_TGlycoase_superhlx_L_sf"/>
</dbReference>
<dbReference type="Gene3D" id="1.10.1240.20">
    <property type="entry name" value="Lytic transglycosylase, superhelical linker domain"/>
    <property type="match status" value="1"/>
</dbReference>
<dbReference type="GO" id="GO:0004553">
    <property type="term" value="F:hydrolase activity, hydrolyzing O-glycosyl compounds"/>
    <property type="evidence" value="ECO:0007669"/>
    <property type="project" value="InterPro"/>
</dbReference>
<feature type="domain" description="Transglycosylase SLT" evidence="2">
    <location>
        <begin position="84"/>
        <end position="160"/>
    </location>
</feature>
<evidence type="ECO:0000259" key="2">
    <source>
        <dbReference type="Pfam" id="PF01464"/>
    </source>
</evidence>
<dbReference type="InterPro" id="IPR023346">
    <property type="entry name" value="Lysozyme-like_dom_sf"/>
</dbReference>
<name>A0A060BUL6_9GAMM</name>
<dbReference type="AlphaFoldDB" id="A0A060BUL6"/>
<proteinExistence type="inferred from homology"/>
<protein>
    <submittedName>
        <fullName evidence="4">SLT</fullName>
    </submittedName>
</protein>
<dbReference type="GO" id="GO:0008933">
    <property type="term" value="F:peptidoglycan lytic transglycosylase activity"/>
    <property type="evidence" value="ECO:0007669"/>
    <property type="project" value="InterPro"/>
</dbReference>
<dbReference type="PROSITE" id="PS00922">
    <property type="entry name" value="TRANSGLYCOSYLASE"/>
    <property type="match status" value="1"/>
</dbReference>
<dbReference type="Pfam" id="PF01464">
    <property type="entry name" value="SLT"/>
    <property type="match status" value="1"/>
</dbReference>
<comment type="similarity">
    <text evidence="1">Belongs to the transglycosylase Slt family.</text>
</comment>
<organism evidence="4">
    <name type="scientific">uncultured Halomonas sp</name>
    <dbReference type="NCBI Taxonomy" id="173971"/>
    <lineage>
        <taxon>Bacteria</taxon>
        <taxon>Pseudomonadati</taxon>
        <taxon>Pseudomonadota</taxon>
        <taxon>Gammaproteobacteria</taxon>
        <taxon>Oceanospirillales</taxon>
        <taxon>Halomonadaceae</taxon>
        <taxon>Halomonas</taxon>
        <taxon>environmental samples</taxon>
    </lineage>
</organism>
<evidence type="ECO:0000256" key="1">
    <source>
        <dbReference type="ARBA" id="ARBA00007734"/>
    </source>
</evidence>
<feature type="domain" description="Lytic transglycosylase superhelical linker" evidence="3">
    <location>
        <begin position="6"/>
        <end position="68"/>
    </location>
</feature>
<dbReference type="GO" id="GO:0016020">
    <property type="term" value="C:membrane"/>
    <property type="evidence" value="ECO:0007669"/>
    <property type="project" value="InterPro"/>
</dbReference>
<dbReference type="InterPro" id="IPR008258">
    <property type="entry name" value="Transglycosylase_SLT_dom_1"/>
</dbReference>
<dbReference type="SUPFAM" id="SSF53955">
    <property type="entry name" value="Lysozyme-like"/>
    <property type="match status" value="1"/>
</dbReference>
<feature type="non-terminal residue" evidence="4">
    <location>
        <position position="161"/>
    </location>
</feature>
<dbReference type="PANTHER" id="PTHR37423">
    <property type="entry name" value="SOLUBLE LYTIC MUREIN TRANSGLYCOSYLASE-RELATED"/>
    <property type="match status" value="1"/>
</dbReference>
<accession>A0A060BUL6</accession>
<reference evidence="4" key="1">
    <citation type="journal article" date="2013" name="Environ. Microbiol.">
        <title>Seasonally variable intestinal metagenomes of the red palm weevil (Rhynchophorus ferrugineus).</title>
        <authorList>
            <person name="Jia S."/>
            <person name="Zhang X."/>
            <person name="Zhang G."/>
            <person name="Yin A."/>
            <person name="Zhang S."/>
            <person name="Li F."/>
            <person name="Wang L."/>
            <person name="Zhao D."/>
            <person name="Yun Q."/>
            <person name="Tala"/>
            <person name="Wang J."/>
            <person name="Sun G."/>
            <person name="Baabdullah M."/>
            <person name="Yu X."/>
            <person name="Hu S."/>
            <person name="Al-Mssallem I.S."/>
            <person name="Yu J."/>
        </authorList>
    </citation>
    <scope>NUCLEOTIDE SEQUENCE</scope>
</reference>
<sequence length="161" mass="18641">MEPLQRDIRRIELFWKTDLNNQARQEWIQLLRRTRNTAQLEALANHASHRQWHNFSIEAAIQGGMHDVLVWRFPIAFREDFVQVEKTSGVDQWLLMAVARRESAFNPEARSHAGALGLMQVMPATAIMLAQRQGWPRPAQADLLKPLTSLQYGSHYLSQML</sequence>
<evidence type="ECO:0000259" key="3">
    <source>
        <dbReference type="Pfam" id="PF14718"/>
    </source>
</evidence>
<dbReference type="Gene3D" id="1.10.530.10">
    <property type="match status" value="1"/>
</dbReference>
<evidence type="ECO:0000313" key="4">
    <source>
        <dbReference type="EMBL" id="AIA88118.1"/>
    </source>
</evidence>
<dbReference type="Pfam" id="PF14718">
    <property type="entry name" value="SLT_L"/>
    <property type="match status" value="1"/>
</dbReference>
<dbReference type="PANTHER" id="PTHR37423:SF5">
    <property type="entry name" value="SOLUBLE LYTIC MUREIN TRANSGLYCOSYLASE"/>
    <property type="match status" value="1"/>
</dbReference>